<feature type="region of interest" description="Disordered" evidence="7">
    <location>
        <begin position="48"/>
        <end position="87"/>
    </location>
</feature>
<evidence type="ECO:0000256" key="5">
    <source>
        <dbReference type="ARBA" id="ARBA00057947"/>
    </source>
</evidence>
<dbReference type="CDD" id="cd06993">
    <property type="entry name" value="cupin_CENP-C_C"/>
    <property type="match status" value="1"/>
</dbReference>
<dbReference type="GO" id="GO:0000776">
    <property type="term" value="C:kinetochore"/>
    <property type="evidence" value="ECO:0007669"/>
    <property type="project" value="InterPro"/>
</dbReference>
<name>A0A0M8N8E9_ESCWE</name>
<comment type="subcellular location">
    <subcellularLocation>
        <location evidence="1">Nucleus</location>
    </subcellularLocation>
</comment>
<dbReference type="InterPro" id="IPR011051">
    <property type="entry name" value="RmlC_Cupin_sf"/>
</dbReference>
<dbReference type="InterPro" id="IPR028386">
    <property type="entry name" value="CENP-C/Mif2/cnp3"/>
</dbReference>
<comment type="function">
    <text evidence="5">Component of the kinetochore, a multiprotein complex that assembles on centromeric DNA and attaches chromosomes to spindle microtubules, mediating chromosome segregation and sister chromatid segregation during meiosis and mitosis. Component of the inner kinetochore constitutive centromere-associated network (CCAN), which serves as a structural platform for outer kinetochore assembly.</text>
</comment>
<reference evidence="9 10" key="1">
    <citation type="submission" date="2015-07" db="EMBL/GenBank/DDBJ databases">
        <title>The genome of the fungus Escovopsis weberi, a specialized disease agent of ant agriculture.</title>
        <authorList>
            <person name="de Man T.J."/>
            <person name="Stajich J.E."/>
            <person name="Kubicek C.P."/>
            <person name="Chenthamara K."/>
            <person name="Atanasova L."/>
            <person name="Druzhinina I.S."/>
            <person name="Birnbaum S."/>
            <person name="Barribeau S.M."/>
            <person name="Teiling C."/>
            <person name="Suen G."/>
            <person name="Currie C."/>
            <person name="Gerardo N.M."/>
        </authorList>
    </citation>
    <scope>NUCLEOTIDE SEQUENCE [LARGE SCALE GENOMIC DNA]</scope>
</reference>
<dbReference type="GO" id="GO:0051455">
    <property type="term" value="P:spindle attachment to meiosis I kinetochore"/>
    <property type="evidence" value="ECO:0007669"/>
    <property type="project" value="TreeGrafter"/>
</dbReference>
<evidence type="ECO:0000313" key="10">
    <source>
        <dbReference type="Proteomes" id="UP000053831"/>
    </source>
</evidence>
<dbReference type="Pfam" id="PF11699">
    <property type="entry name" value="CENP-C_C"/>
    <property type="match status" value="1"/>
</dbReference>
<organism evidence="9 10">
    <name type="scientific">Escovopsis weberi</name>
    <dbReference type="NCBI Taxonomy" id="150374"/>
    <lineage>
        <taxon>Eukaryota</taxon>
        <taxon>Fungi</taxon>
        <taxon>Dikarya</taxon>
        <taxon>Ascomycota</taxon>
        <taxon>Pezizomycotina</taxon>
        <taxon>Sordariomycetes</taxon>
        <taxon>Hypocreomycetidae</taxon>
        <taxon>Hypocreales</taxon>
        <taxon>Hypocreaceae</taxon>
        <taxon>Escovopsis</taxon>
    </lineage>
</organism>
<comment type="similarity">
    <text evidence="2">Belongs to the CENP-C/MIF2 family.</text>
</comment>
<feature type="compositionally biased region" description="Acidic residues" evidence="7">
    <location>
        <begin position="76"/>
        <end position="86"/>
    </location>
</feature>
<evidence type="ECO:0000256" key="7">
    <source>
        <dbReference type="SAM" id="MobiDB-lite"/>
    </source>
</evidence>
<dbReference type="OrthoDB" id="1939643at2759"/>
<dbReference type="STRING" id="150374.A0A0M8N8E9"/>
<sequence length="239" mass="27003">MTQTRSGRHSYRPVAYWRGEQVIQEVEEQDDMFNRAAGFVMPKIKEVVRVPLEGPHPRSAASRGRSSRPKPKKVEPEEEQQLEEWEVSPGVVEGEIVLWEPEHEEHPPADDEAVQVTDERIAISASAIQTSDIRDATFRFAKTLTMPFMGAGVVDLPPGGEKRPKNSRKMHMVFFVHTGKVMVTINEAQFRISAGGMWFVPRGNYYSITNDYDNPSRVFFCQACELSASFADMTQQSVA</sequence>
<dbReference type="EMBL" id="LGSR01000006">
    <property type="protein sequence ID" value="KOS22140.1"/>
    <property type="molecule type" value="Genomic_DNA"/>
</dbReference>
<comment type="caution">
    <text evidence="9">The sequence shown here is derived from an EMBL/GenBank/DDBJ whole genome shotgun (WGS) entry which is preliminary data.</text>
</comment>
<evidence type="ECO:0000313" key="9">
    <source>
        <dbReference type="EMBL" id="KOS22140.1"/>
    </source>
</evidence>
<dbReference type="GO" id="GO:0005634">
    <property type="term" value="C:nucleus"/>
    <property type="evidence" value="ECO:0007669"/>
    <property type="project" value="UniProtKB-SubCell"/>
</dbReference>
<evidence type="ECO:0000256" key="1">
    <source>
        <dbReference type="ARBA" id="ARBA00004123"/>
    </source>
</evidence>
<keyword evidence="10" id="KW-1185">Reference proteome</keyword>
<dbReference type="SUPFAM" id="SSF51182">
    <property type="entry name" value="RmlC-like cupins"/>
    <property type="match status" value="1"/>
</dbReference>
<evidence type="ECO:0000256" key="6">
    <source>
        <dbReference type="ARBA" id="ARBA00075033"/>
    </source>
</evidence>
<dbReference type="GO" id="GO:0019237">
    <property type="term" value="F:centromeric DNA binding"/>
    <property type="evidence" value="ECO:0007669"/>
    <property type="project" value="InterPro"/>
</dbReference>
<dbReference type="InterPro" id="IPR025974">
    <property type="entry name" value="Mif2/CENP-C_cupin"/>
</dbReference>
<dbReference type="FunFam" id="2.60.120.10:FF:000033">
    <property type="entry name" value="Centromere protein C 1"/>
    <property type="match status" value="1"/>
</dbReference>
<gene>
    <name evidence="9" type="ORF">ESCO_001923</name>
</gene>
<dbReference type="PANTHER" id="PTHR16684:SF11">
    <property type="entry name" value="CENTROMERE PROTEIN C"/>
    <property type="match status" value="1"/>
</dbReference>
<dbReference type="Gene3D" id="2.60.120.10">
    <property type="entry name" value="Jelly Rolls"/>
    <property type="match status" value="1"/>
</dbReference>
<dbReference type="Proteomes" id="UP000053831">
    <property type="component" value="Unassembled WGS sequence"/>
</dbReference>
<feature type="domain" description="Mif2/CENP-C cupin" evidence="8">
    <location>
        <begin position="138"/>
        <end position="222"/>
    </location>
</feature>
<dbReference type="GO" id="GO:0051382">
    <property type="term" value="P:kinetochore assembly"/>
    <property type="evidence" value="ECO:0007669"/>
    <property type="project" value="InterPro"/>
</dbReference>
<evidence type="ECO:0000256" key="2">
    <source>
        <dbReference type="ARBA" id="ARBA00010291"/>
    </source>
</evidence>
<evidence type="ECO:0000256" key="4">
    <source>
        <dbReference type="ARBA" id="ARBA00023242"/>
    </source>
</evidence>
<dbReference type="GO" id="GO:0051315">
    <property type="term" value="P:attachment of mitotic spindle microtubules to kinetochore"/>
    <property type="evidence" value="ECO:0007669"/>
    <property type="project" value="TreeGrafter"/>
</dbReference>
<dbReference type="AlphaFoldDB" id="A0A0M8N8E9"/>
<evidence type="ECO:0000256" key="3">
    <source>
        <dbReference type="ARBA" id="ARBA00023125"/>
    </source>
</evidence>
<dbReference type="InterPro" id="IPR014710">
    <property type="entry name" value="RmlC-like_jellyroll"/>
</dbReference>
<accession>A0A0M8N8E9</accession>
<evidence type="ECO:0000259" key="8">
    <source>
        <dbReference type="Pfam" id="PF11699"/>
    </source>
</evidence>
<dbReference type="PANTHER" id="PTHR16684">
    <property type="entry name" value="CENTROMERE PROTEIN C"/>
    <property type="match status" value="1"/>
</dbReference>
<keyword evidence="3" id="KW-0238">DNA-binding</keyword>
<protein>
    <recommendedName>
        <fullName evidence="6">CENP-C homolog</fullName>
    </recommendedName>
</protein>
<keyword evidence="4" id="KW-0539">Nucleus</keyword>
<proteinExistence type="inferred from homology"/>